<dbReference type="AlphaFoldDB" id="A0A443SRY2"/>
<evidence type="ECO:0000313" key="20">
    <source>
        <dbReference type="Proteomes" id="UP000288716"/>
    </source>
</evidence>
<gene>
    <name evidence="19" type="ORF">B4U80_03464</name>
</gene>
<reference evidence="19 20" key="1">
    <citation type="journal article" date="2018" name="Gigascience">
        <title>Genomes of trombidid mites reveal novel predicted allergens and laterally-transferred genes associated with secondary metabolism.</title>
        <authorList>
            <person name="Dong X."/>
            <person name="Chaisiri K."/>
            <person name="Xia D."/>
            <person name="Armstrong S.D."/>
            <person name="Fang Y."/>
            <person name="Donnelly M.J."/>
            <person name="Kadowaki T."/>
            <person name="McGarry J.W."/>
            <person name="Darby A.C."/>
            <person name="Makepeace B.L."/>
        </authorList>
    </citation>
    <scope>NUCLEOTIDE SEQUENCE [LARGE SCALE GENOMIC DNA]</scope>
    <source>
        <strain evidence="19">UoL-UT</strain>
    </source>
</reference>
<evidence type="ECO:0000256" key="12">
    <source>
        <dbReference type="ARBA" id="ARBA00023289"/>
    </source>
</evidence>
<dbReference type="VEuPathDB" id="VectorBase:LDEU001772"/>
<dbReference type="InterPro" id="IPR000387">
    <property type="entry name" value="Tyr_Pase_dom"/>
</dbReference>
<accession>A0A443SRY2</accession>
<dbReference type="OrthoDB" id="5632at2759"/>
<keyword evidence="7" id="KW-0378">Hydrolase</keyword>
<proteinExistence type="predicted"/>
<evidence type="ECO:0000256" key="10">
    <source>
        <dbReference type="ARBA" id="ARBA00023157"/>
    </source>
</evidence>
<dbReference type="PANTHER" id="PTHR23339">
    <property type="entry name" value="TYROSINE SPECIFIC PROTEIN PHOSPHATASE AND DUAL SPECIFICITY PROTEIN PHOSPHATASE"/>
    <property type="match status" value="1"/>
</dbReference>
<evidence type="ECO:0000256" key="15">
    <source>
        <dbReference type="ARBA" id="ARBA00064590"/>
    </source>
</evidence>
<comment type="catalytic activity">
    <reaction evidence="13">
        <text>O-phospho-L-tyrosyl-[protein] + H2O = L-tyrosyl-[protein] + phosphate</text>
        <dbReference type="Rhea" id="RHEA:10684"/>
        <dbReference type="Rhea" id="RHEA-COMP:10136"/>
        <dbReference type="Rhea" id="RHEA-COMP:20101"/>
        <dbReference type="ChEBI" id="CHEBI:15377"/>
        <dbReference type="ChEBI" id="CHEBI:43474"/>
        <dbReference type="ChEBI" id="CHEBI:46858"/>
        <dbReference type="ChEBI" id="CHEBI:61978"/>
        <dbReference type="EC" id="3.1.3.48"/>
    </reaction>
</comment>
<name>A0A443SRY2_9ACAR</name>
<dbReference type="EMBL" id="NCKV01000574">
    <property type="protein sequence ID" value="RWS30267.1"/>
    <property type="molecule type" value="Genomic_DNA"/>
</dbReference>
<evidence type="ECO:0000256" key="7">
    <source>
        <dbReference type="ARBA" id="ARBA00022801"/>
    </source>
</evidence>
<evidence type="ECO:0000256" key="11">
    <source>
        <dbReference type="ARBA" id="ARBA00023288"/>
    </source>
</evidence>
<dbReference type="PROSITE" id="PS50056">
    <property type="entry name" value="TYR_PHOSPHATASE_2"/>
    <property type="match status" value="1"/>
</dbReference>
<dbReference type="GO" id="GO:0005769">
    <property type="term" value="C:early endosome"/>
    <property type="evidence" value="ECO:0007669"/>
    <property type="project" value="UniProtKB-SubCell"/>
</dbReference>
<evidence type="ECO:0000256" key="9">
    <source>
        <dbReference type="ARBA" id="ARBA00023136"/>
    </source>
</evidence>
<dbReference type="GO" id="GO:0043542">
    <property type="term" value="P:endothelial cell migration"/>
    <property type="evidence" value="ECO:0007669"/>
    <property type="project" value="UniProtKB-ARBA"/>
</dbReference>
<keyword evidence="10" id="KW-1015">Disulfide bond</keyword>
<dbReference type="FunFam" id="3.90.190.10:FF:000105">
    <property type="entry name" value="Protein tyrosine phosphatase type IVA 3"/>
    <property type="match status" value="1"/>
</dbReference>
<dbReference type="STRING" id="299467.A0A443SRY2"/>
<comment type="function">
    <text evidence="14">Protein tyrosine phosphatase which stimulates progression from G1 into S phase during mitosis. Enhances cell proliferation, cell motility and invasive activity, and promotes cancer metastasis. May be involved in the progression of cardiac hypertrophy by inhibiting intracellular calcium mobilization in response to angiotensin II.</text>
</comment>
<dbReference type="Proteomes" id="UP000288716">
    <property type="component" value="Unassembled WGS sequence"/>
</dbReference>
<dbReference type="GO" id="GO:0009966">
    <property type="term" value="P:regulation of signal transduction"/>
    <property type="evidence" value="ECO:0007669"/>
    <property type="project" value="UniProtKB-ARBA"/>
</dbReference>
<dbReference type="Gene3D" id="3.90.190.10">
    <property type="entry name" value="Protein tyrosine phosphatase superfamily"/>
    <property type="match status" value="1"/>
</dbReference>
<comment type="caution">
    <text evidence="19">The sequence shown here is derived from an EMBL/GenBank/DDBJ whole genome shotgun (WGS) entry which is preliminary data.</text>
</comment>
<keyword evidence="20" id="KW-1185">Reference proteome</keyword>
<evidence type="ECO:0000256" key="17">
    <source>
        <dbReference type="ARBA" id="ARBA00082375"/>
    </source>
</evidence>
<keyword evidence="12" id="KW-0636">Prenylation</keyword>
<evidence type="ECO:0000256" key="3">
    <source>
        <dbReference type="ARBA" id="ARBA00013064"/>
    </source>
</evidence>
<dbReference type="GO" id="GO:0005886">
    <property type="term" value="C:plasma membrane"/>
    <property type="evidence" value="ECO:0007669"/>
    <property type="project" value="UniProtKB-SubCell"/>
</dbReference>
<keyword evidence="11" id="KW-0449">Lipoprotein</keyword>
<evidence type="ECO:0000256" key="4">
    <source>
        <dbReference type="ARBA" id="ARBA00022475"/>
    </source>
</evidence>
<keyword evidence="5" id="KW-0488">Methylation</keyword>
<comment type="subcellular location">
    <subcellularLocation>
        <location evidence="1">Cell membrane</location>
    </subcellularLocation>
    <subcellularLocation>
        <location evidence="2">Early endosome</location>
    </subcellularLocation>
</comment>
<evidence type="ECO:0000256" key="14">
    <source>
        <dbReference type="ARBA" id="ARBA00057132"/>
    </source>
</evidence>
<comment type="subunit">
    <text evidence="15">Interacts with tubulin.</text>
</comment>
<evidence type="ECO:0000259" key="18">
    <source>
        <dbReference type="PROSITE" id="PS50056"/>
    </source>
</evidence>
<dbReference type="InterPro" id="IPR050561">
    <property type="entry name" value="PTP"/>
</dbReference>
<evidence type="ECO:0000256" key="1">
    <source>
        <dbReference type="ARBA" id="ARBA00004236"/>
    </source>
</evidence>
<dbReference type="SUPFAM" id="SSF52799">
    <property type="entry name" value="(Phosphotyrosine protein) phosphatases II"/>
    <property type="match status" value="1"/>
</dbReference>
<evidence type="ECO:0000256" key="13">
    <source>
        <dbReference type="ARBA" id="ARBA00051722"/>
    </source>
</evidence>
<dbReference type="GO" id="GO:0004725">
    <property type="term" value="F:protein tyrosine phosphatase activity"/>
    <property type="evidence" value="ECO:0007669"/>
    <property type="project" value="UniProtKB-EC"/>
</dbReference>
<keyword evidence="6" id="KW-0967">Endosome</keyword>
<keyword evidence="4" id="KW-1003">Cell membrane</keyword>
<feature type="domain" description="Tyrosine specific protein phosphatases" evidence="18">
    <location>
        <begin position="91"/>
        <end position="119"/>
    </location>
</feature>
<organism evidence="19 20">
    <name type="scientific">Leptotrombidium deliense</name>
    <dbReference type="NCBI Taxonomy" id="299467"/>
    <lineage>
        <taxon>Eukaryota</taxon>
        <taxon>Metazoa</taxon>
        <taxon>Ecdysozoa</taxon>
        <taxon>Arthropoda</taxon>
        <taxon>Chelicerata</taxon>
        <taxon>Arachnida</taxon>
        <taxon>Acari</taxon>
        <taxon>Acariformes</taxon>
        <taxon>Trombidiformes</taxon>
        <taxon>Prostigmata</taxon>
        <taxon>Anystina</taxon>
        <taxon>Parasitengona</taxon>
        <taxon>Trombiculoidea</taxon>
        <taxon>Trombiculidae</taxon>
        <taxon>Leptotrombidium</taxon>
    </lineage>
</organism>
<evidence type="ECO:0000256" key="16">
    <source>
        <dbReference type="ARBA" id="ARBA00069015"/>
    </source>
</evidence>
<sequence>MNSRQQSSILSPLVRPGPSEIGYKSMRFLIMDRPTDDTLNTFIQELQKRNVKDVVRVCEPTYKIDQLTVGGISVHDWQFDDGSPPPPQVVENWFNLLRNSFKDDPDCCIAVHCVAGLGRQVLNFLKNCV</sequence>
<evidence type="ECO:0000256" key="6">
    <source>
        <dbReference type="ARBA" id="ARBA00022753"/>
    </source>
</evidence>
<evidence type="ECO:0000256" key="5">
    <source>
        <dbReference type="ARBA" id="ARBA00022481"/>
    </source>
</evidence>
<evidence type="ECO:0000256" key="2">
    <source>
        <dbReference type="ARBA" id="ARBA00004412"/>
    </source>
</evidence>
<keyword evidence="8" id="KW-0904">Protein phosphatase</keyword>
<dbReference type="EC" id="3.1.3.48" evidence="3"/>
<evidence type="ECO:0000256" key="8">
    <source>
        <dbReference type="ARBA" id="ARBA00022912"/>
    </source>
</evidence>
<evidence type="ECO:0000313" key="19">
    <source>
        <dbReference type="EMBL" id="RWS30267.1"/>
    </source>
</evidence>
<protein>
    <recommendedName>
        <fullName evidence="16">Protein tyrosine phosphatase type IVA 3</fullName>
        <ecNumber evidence="3">3.1.3.48</ecNumber>
    </recommendedName>
    <alternativeName>
        <fullName evidence="17">Protein-tyrosine phosphatase 4a3</fullName>
    </alternativeName>
</protein>
<dbReference type="InterPro" id="IPR029021">
    <property type="entry name" value="Prot-tyrosine_phosphatase-like"/>
</dbReference>
<keyword evidence="9" id="KW-0472">Membrane</keyword>